<dbReference type="GO" id="GO:0003677">
    <property type="term" value="F:DNA binding"/>
    <property type="evidence" value="ECO:0007669"/>
    <property type="project" value="UniProtKB-KW"/>
</dbReference>
<dbReference type="Pfam" id="PF21338">
    <property type="entry name" value="Top1B_N_bact"/>
    <property type="match status" value="1"/>
</dbReference>
<dbReference type="GO" id="GO:0003917">
    <property type="term" value="F:DNA topoisomerase type I (single strand cut, ATP-independent) activity"/>
    <property type="evidence" value="ECO:0007669"/>
    <property type="project" value="UniProtKB-EC"/>
</dbReference>
<dbReference type="InterPro" id="IPR035447">
    <property type="entry name" value="DNA_topo_I_N_sf"/>
</dbReference>
<gene>
    <name evidence="9" type="ORF">FNH05_30075</name>
</gene>
<dbReference type="SUPFAM" id="SSF55869">
    <property type="entry name" value="DNA topoisomerase I domain"/>
    <property type="match status" value="1"/>
</dbReference>
<feature type="domain" description="DNA topoisomerase IB N-terminal" evidence="8">
    <location>
        <begin position="21"/>
        <end position="69"/>
    </location>
</feature>
<evidence type="ECO:0000259" key="8">
    <source>
        <dbReference type="Pfam" id="PF21338"/>
    </source>
</evidence>
<dbReference type="SUPFAM" id="SSF56349">
    <property type="entry name" value="DNA breaking-rejoining enzymes"/>
    <property type="match status" value="1"/>
</dbReference>
<proteinExistence type="inferred from homology"/>
<dbReference type="OrthoDB" id="9778962at2"/>
<evidence type="ECO:0000256" key="1">
    <source>
        <dbReference type="ARBA" id="ARBA00000213"/>
    </source>
</evidence>
<dbReference type="Gene3D" id="3.30.66.10">
    <property type="entry name" value="DNA topoisomerase I domain"/>
    <property type="match status" value="1"/>
</dbReference>
<dbReference type="RefSeq" id="WP_144592229.1">
    <property type="nucleotide sequence ID" value="NZ_VJWX01000444.1"/>
</dbReference>
<evidence type="ECO:0000256" key="3">
    <source>
        <dbReference type="ARBA" id="ARBA00012891"/>
    </source>
</evidence>
<dbReference type="Pfam" id="PF01028">
    <property type="entry name" value="Topoisom_I"/>
    <property type="match status" value="1"/>
</dbReference>
<reference evidence="9 10" key="2">
    <citation type="submission" date="2019-08" db="EMBL/GenBank/DDBJ databases">
        <title>Amycolatopsis acidicola sp. nov., isolated from peat swamp forest soil.</title>
        <authorList>
            <person name="Srisuk N."/>
        </authorList>
    </citation>
    <scope>NUCLEOTIDE SEQUENCE [LARGE SCALE GENOMIC DNA]</scope>
    <source>
        <strain evidence="9 10">TBRC 6029</strain>
    </source>
</reference>
<keyword evidence="4" id="KW-0799">Topoisomerase</keyword>
<evidence type="ECO:0000313" key="9">
    <source>
        <dbReference type="EMBL" id="TVT28582.1"/>
    </source>
</evidence>
<organism evidence="9 10">
    <name type="scientific">Amycolatopsis rhizosphaerae</name>
    <dbReference type="NCBI Taxonomy" id="2053003"/>
    <lineage>
        <taxon>Bacteria</taxon>
        <taxon>Bacillati</taxon>
        <taxon>Actinomycetota</taxon>
        <taxon>Actinomycetes</taxon>
        <taxon>Pseudonocardiales</taxon>
        <taxon>Pseudonocardiaceae</taxon>
        <taxon>Amycolatopsis</taxon>
    </lineage>
</organism>
<protein>
    <recommendedName>
        <fullName evidence="3">DNA topoisomerase</fullName>
        <ecNumber evidence="3">5.6.2.1</ecNumber>
    </recommendedName>
</protein>
<name>A0A558AWE0_9PSEU</name>
<keyword evidence="10" id="KW-1185">Reference proteome</keyword>
<dbReference type="AlphaFoldDB" id="A0A558AWE0"/>
<accession>A0A558AWE0</accession>
<feature type="domain" description="DNA topoisomerase I catalytic core eukaryotic-type" evidence="7">
    <location>
        <begin position="81"/>
        <end position="288"/>
    </location>
</feature>
<dbReference type="InterPro" id="IPR013500">
    <property type="entry name" value="TopoI_cat_euk"/>
</dbReference>
<comment type="catalytic activity">
    <reaction evidence="1">
        <text>ATP-independent breakage of single-stranded DNA, followed by passage and rejoining.</text>
        <dbReference type="EC" id="5.6.2.1"/>
    </reaction>
</comment>
<dbReference type="Gene3D" id="1.10.132.120">
    <property type="match status" value="1"/>
</dbReference>
<dbReference type="Proteomes" id="UP000320011">
    <property type="component" value="Unassembled WGS sequence"/>
</dbReference>
<evidence type="ECO:0000256" key="6">
    <source>
        <dbReference type="ARBA" id="ARBA00023235"/>
    </source>
</evidence>
<dbReference type="PROSITE" id="PS52038">
    <property type="entry name" value="TOPO_IB_2"/>
    <property type="match status" value="1"/>
</dbReference>
<dbReference type="InterPro" id="IPR011010">
    <property type="entry name" value="DNA_brk_join_enz"/>
</dbReference>
<keyword evidence="6 9" id="KW-0413">Isomerase</keyword>
<evidence type="ECO:0000256" key="5">
    <source>
        <dbReference type="ARBA" id="ARBA00023125"/>
    </source>
</evidence>
<evidence type="ECO:0000256" key="2">
    <source>
        <dbReference type="ARBA" id="ARBA00006645"/>
    </source>
</evidence>
<keyword evidence="5" id="KW-0238">DNA-binding</keyword>
<dbReference type="GO" id="GO:0006265">
    <property type="term" value="P:DNA topological change"/>
    <property type="evidence" value="ECO:0007669"/>
    <property type="project" value="InterPro"/>
</dbReference>
<dbReference type="InterPro" id="IPR001631">
    <property type="entry name" value="TopoI"/>
</dbReference>
<evidence type="ECO:0000256" key="4">
    <source>
        <dbReference type="ARBA" id="ARBA00023029"/>
    </source>
</evidence>
<sequence>MRLVRSDLSAPGIRRLRCGRGFRYLAPDGRPLRHRETLDRVSGLAIPPAWRDVWVSPEPNGHLQAVGTDDAGRRQYLYHEQWRRERDGEKHDRVLELARRLPRWRARVAGDLHGRGLHRNRVLAASLRMIDRGVFRVGSEEYAEEHGTRGAATLLKEDVTLRRHVIIFRYTAKGGIERALSISDEELAAVVKSLRRARSGSERLLVYRDTDGWHEVRAEQINDRFKELAGPQFTAKDLRTWHATVLAAAAFAAAGPASSKRALKRTQAAVTRKVAEELGNTPAVARKSYVDPRVGRAYEEGATIESALRRLGGSGVRGEREQHVLERAVIRLLSGRDHV</sequence>
<evidence type="ECO:0000259" key="7">
    <source>
        <dbReference type="Pfam" id="PF01028"/>
    </source>
</evidence>
<evidence type="ECO:0000313" key="10">
    <source>
        <dbReference type="Proteomes" id="UP000320011"/>
    </source>
</evidence>
<dbReference type="EMBL" id="VJWX01000444">
    <property type="protein sequence ID" value="TVT28582.1"/>
    <property type="molecule type" value="Genomic_DNA"/>
</dbReference>
<dbReference type="InterPro" id="IPR049331">
    <property type="entry name" value="Top1B_N_bact"/>
</dbReference>
<dbReference type="Gene3D" id="3.90.15.10">
    <property type="entry name" value="Topoisomerase I, Chain A, domain 3"/>
    <property type="match status" value="1"/>
</dbReference>
<comment type="similarity">
    <text evidence="2">Belongs to the type IB topoisomerase family.</text>
</comment>
<reference evidence="9 10" key="1">
    <citation type="submission" date="2019-07" db="EMBL/GenBank/DDBJ databases">
        <authorList>
            <person name="Duangmal K."/>
            <person name="Teo W.F.A."/>
        </authorList>
    </citation>
    <scope>NUCLEOTIDE SEQUENCE [LARGE SCALE GENOMIC DNA]</scope>
    <source>
        <strain evidence="9 10">TBRC 6029</strain>
    </source>
</reference>
<comment type="caution">
    <text evidence="9">The sequence shown here is derived from an EMBL/GenBank/DDBJ whole genome shotgun (WGS) entry which is preliminary data.</text>
</comment>
<dbReference type="PRINTS" id="PR00416">
    <property type="entry name" value="EUTPISMRASEI"/>
</dbReference>
<dbReference type="InterPro" id="IPR014711">
    <property type="entry name" value="TopoI_cat_a-hlx-sub_euk"/>
</dbReference>
<dbReference type="EC" id="5.6.2.1" evidence="3"/>